<gene>
    <name evidence="1" type="ORF">KUV50_01280</name>
</gene>
<dbReference type="PROSITE" id="PS51257">
    <property type="entry name" value="PROKAR_LIPOPROTEIN"/>
    <property type="match status" value="1"/>
</dbReference>
<dbReference type="AlphaFoldDB" id="A0A953HRU5"/>
<comment type="caution">
    <text evidence="1">The sequence shown here is derived from an EMBL/GenBank/DDBJ whole genome shotgun (WGS) entry which is preliminary data.</text>
</comment>
<proteinExistence type="predicted"/>
<evidence type="ECO:0000313" key="1">
    <source>
        <dbReference type="EMBL" id="MBY5956748.1"/>
    </source>
</evidence>
<reference evidence="1" key="1">
    <citation type="submission" date="2021-06" db="EMBL/GenBank/DDBJ databases">
        <title>44 bacteria genomes isolated from Dapeng, Shenzhen.</title>
        <authorList>
            <person name="Zheng W."/>
            <person name="Yu S."/>
            <person name="Huang Y."/>
        </authorList>
    </citation>
    <scope>NUCLEOTIDE SEQUENCE</scope>
    <source>
        <strain evidence="1">DP5N28-2</strain>
    </source>
</reference>
<evidence type="ECO:0008006" key="3">
    <source>
        <dbReference type="Google" id="ProtNLM"/>
    </source>
</evidence>
<dbReference type="RefSeq" id="WP_222578269.1">
    <property type="nucleotide sequence ID" value="NZ_JAHVHU010000002.1"/>
</dbReference>
<dbReference type="EMBL" id="JAHVHU010000002">
    <property type="protein sequence ID" value="MBY5956748.1"/>
    <property type="molecule type" value="Genomic_DNA"/>
</dbReference>
<keyword evidence="2" id="KW-1185">Reference proteome</keyword>
<accession>A0A953HRU5</accession>
<dbReference type="Proteomes" id="UP000753961">
    <property type="component" value="Unassembled WGS sequence"/>
</dbReference>
<organism evidence="1 2">
    <name type="scientific">Membranihabitans marinus</name>
    <dbReference type="NCBI Taxonomy" id="1227546"/>
    <lineage>
        <taxon>Bacteria</taxon>
        <taxon>Pseudomonadati</taxon>
        <taxon>Bacteroidota</taxon>
        <taxon>Saprospiria</taxon>
        <taxon>Saprospirales</taxon>
        <taxon>Saprospiraceae</taxon>
        <taxon>Membranihabitans</taxon>
    </lineage>
</organism>
<evidence type="ECO:0000313" key="2">
    <source>
        <dbReference type="Proteomes" id="UP000753961"/>
    </source>
</evidence>
<name>A0A953HRU5_9BACT</name>
<protein>
    <recommendedName>
        <fullName evidence="3">Lipoprotein</fullName>
    </recommendedName>
</protein>
<sequence>MKNSMKLLLIVGLIWGVSSSCSKDDDSGLSGNCGNGDAWFELVTDESNQLTEASTKYSMDPTQENCEDLKGAYRLYINALKEISKCVPGFSRSAYQQSLTSAEMEIEQVCQ</sequence>